<dbReference type="InterPro" id="IPR001628">
    <property type="entry name" value="Znf_hrmn_rcpt"/>
</dbReference>
<reference evidence="11 12" key="1">
    <citation type="submission" date="2018-04" db="EMBL/GenBank/DDBJ databases">
        <authorList>
            <person name="Zhang X."/>
            <person name="Yuan J."/>
            <person name="Li F."/>
            <person name="Xiang J."/>
        </authorList>
    </citation>
    <scope>NUCLEOTIDE SEQUENCE [LARGE SCALE GENOMIC DNA]</scope>
    <source>
        <tissue evidence="11">Muscle</tissue>
    </source>
</reference>
<comment type="caution">
    <text evidence="11">The sequence shown here is derived from an EMBL/GenBank/DDBJ whole genome shotgun (WGS) entry which is preliminary data.</text>
</comment>
<keyword evidence="7" id="KW-0675">Receptor</keyword>
<dbReference type="Gene3D" id="3.30.50.10">
    <property type="entry name" value="Erythroid Transcription Factor GATA-1, subunit A"/>
    <property type="match status" value="1"/>
</dbReference>
<evidence type="ECO:0000313" key="12">
    <source>
        <dbReference type="Proteomes" id="UP000283509"/>
    </source>
</evidence>
<name>A0A3R7MNU6_PENVA</name>
<feature type="compositionally biased region" description="Basic and acidic residues" evidence="9">
    <location>
        <begin position="162"/>
        <end position="172"/>
    </location>
</feature>
<dbReference type="PANTHER" id="PTHR24082:SF482">
    <property type="entry name" value="NUCLEAR RECEPTOR"/>
    <property type="match status" value="1"/>
</dbReference>
<feature type="domain" description="Nuclear receptor" evidence="10">
    <location>
        <begin position="29"/>
        <end position="105"/>
    </location>
</feature>
<evidence type="ECO:0000256" key="6">
    <source>
        <dbReference type="ARBA" id="ARBA00023163"/>
    </source>
</evidence>
<feature type="region of interest" description="Disordered" evidence="9">
    <location>
        <begin position="614"/>
        <end position="660"/>
    </location>
</feature>
<keyword evidence="4" id="KW-0805">Transcription regulation</keyword>
<keyword evidence="2" id="KW-0863">Zinc-finger</keyword>
<dbReference type="InterPro" id="IPR050234">
    <property type="entry name" value="Nuclear_hormone_rcpt_NR1"/>
</dbReference>
<evidence type="ECO:0000256" key="4">
    <source>
        <dbReference type="ARBA" id="ARBA00023015"/>
    </source>
</evidence>
<keyword evidence="6" id="KW-0804">Transcription</keyword>
<evidence type="ECO:0000313" key="11">
    <source>
        <dbReference type="EMBL" id="ROT82046.1"/>
    </source>
</evidence>
<accession>A0A3R7MNU6</accession>
<dbReference type="OrthoDB" id="6360888at2759"/>
<dbReference type="PRINTS" id="PR00047">
    <property type="entry name" value="STROIDFINGER"/>
</dbReference>
<feature type="region of interest" description="Disordered" evidence="9">
    <location>
        <begin position="556"/>
        <end position="578"/>
    </location>
</feature>
<dbReference type="GO" id="GO:0008270">
    <property type="term" value="F:zinc ion binding"/>
    <property type="evidence" value="ECO:0007669"/>
    <property type="project" value="UniProtKB-KW"/>
</dbReference>
<keyword evidence="8" id="KW-0539">Nucleus</keyword>
<dbReference type="Gene3D" id="1.10.565.10">
    <property type="entry name" value="Retinoid X Receptor"/>
    <property type="match status" value="1"/>
</dbReference>
<dbReference type="SUPFAM" id="SSF48508">
    <property type="entry name" value="Nuclear receptor ligand-binding domain"/>
    <property type="match status" value="1"/>
</dbReference>
<dbReference type="PROSITE" id="PS00031">
    <property type="entry name" value="NUCLEAR_REC_DBD_1"/>
    <property type="match status" value="1"/>
</dbReference>
<dbReference type="SUPFAM" id="SSF57716">
    <property type="entry name" value="Glucocorticoid receptor-like (DNA-binding domain)"/>
    <property type="match status" value="1"/>
</dbReference>
<dbReference type="Pfam" id="PF00105">
    <property type="entry name" value="zf-C4"/>
    <property type="match status" value="1"/>
</dbReference>
<evidence type="ECO:0000259" key="10">
    <source>
        <dbReference type="PROSITE" id="PS51030"/>
    </source>
</evidence>
<evidence type="ECO:0000256" key="5">
    <source>
        <dbReference type="ARBA" id="ARBA00023125"/>
    </source>
</evidence>
<keyword evidence="12" id="KW-1185">Reference proteome</keyword>
<gene>
    <name evidence="11" type="ORF">C7M84_024787</name>
</gene>
<reference evidence="11 12" key="2">
    <citation type="submission" date="2019-01" db="EMBL/GenBank/DDBJ databases">
        <title>The decoding of complex shrimp genome reveals the adaptation for benthos swimmer, frequently molting mechanism and breeding impact on genome.</title>
        <authorList>
            <person name="Sun Y."/>
            <person name="Gao Y."/>
            <person name="Yu Y."/>
        </authorList>
    </citation>
    <scope>NUCLEOTIDE SEQUENCE [LARGE SCALE GENOMIC DNA]</scope>
    <source>
        <tissue evidence="11">Muscle</tissue>
    </source>
</reference>
<dbReference type="GO" id="GO:0004879">
    <property type="term" value="F:nuclear receptor activity"/>
    <property type="evidence" value="ECO:0007669"/>
    <property type="project" value="TreeGrafter"/>
</dbReference>
<dbReference type="GO" id="GO:0000978">
    <property type="term" value="F:RNA polymerase II cis-regulatory region sequence-specific DNA binding"/>
    <property type="evidence" value="ECO:0007669"/>
    <property type="project" value="TreeGrafter"/>
</dbReference>
<dbReference type="SMART" id="SM00399">
    <property type="entry name" value="ZnF_C4"/>
    <property type="match status" value="1"/>
</dbReference>
<dbReference type="AlphaFoldDB" id="A0A3R7MNU6"/>
<feature type="compositionally biased region" description="Basic and acidic residues" evidence="9">
    <location>
        <begin position="435"/>
        <end position="450"/>
    </location>
</feature>
<dbReference type="GO" id="GO:0030154">
    <property type="term" value="P:cell differentiation"/>
    <property type="evidence" value="ECO:0007669"/>
    <property type="project" value="TreeGrafter"/>
</dbReference>
<dbReference type="PROSITE" id="PS51030">
    <property type="entry name" value="NUCLEAR_REC_DBD_2"/>
    <property type="match status" value="1"/>
</dbReference>
<proteinExistence type="predicted"/>
<dbReference type="EMBL" id="QCYY01000892">
    <property type="protein sequence ID" value="ROT82046.1"/>
    <property type="molecule type" value="Genomic_DNA"/>
</dbReference>
<keyword evidence="5" id="KW-0238">DNA-binding</keyword>
<evidence type="ECO:0000256" key="7">
    <source>
        <dbReference type="ARBA" id="ARBA00023170"/>
    </source>
</evidence>
<organism evidence="11 12">
    <name type="scientific">Penaeus vannamei</name>
    <name type="common">Whiteleg shrimp</name>
    <name type="synonym">Litopenaeus vannamei</name>
    <dbReference type="NCBI Taxonomy" id="6689"/>
    <lineage>
        <taxon>Eukaryota</taxon>
        <taxon>Metazoa</taxon>
        <taxon>Ecdysozoa</taxon>
        <taxon>Arthropoda</taxon>
        <taxon>Crustacea</taxon>
        <taxon>Multicrustacea</taxon>
        <taxon>Malacostraca</taxon>
        <taxon>Eumalacostraca</taxon>
        <taxon>Eucarida</taxon>
        <taxon>Decapoda</taxon>
        <taxon>Dendrobranchiata</taxon>
        <taxon>Penaeoidea</taxon>
        <taxon>Penaeidae</taxon>
        <taxon>Penaeus</taxon>
    </lineage>
</organism>
<evidence type="ECO:0000256" key="9">
    <source>
        <dbReference type="SAM" id="MobiDB-lite"/>
    </source>
</evidence>
<feature type="region of interest" description="Disordered" evidence="9">
    <location>
        <begin position="435"/>
        <end position="477"/>
    </location>
</feature>
<evidence type="ECO:0000256" key="8">
    <source>
        <dbReference type="ARBA" id="ARBA00023242"/>
    </source>
</evidence>
<keyword evidence="3" id="KW-0862">Zinc</keyword>
<dbReference type="InterPro" id="IPR035500">
    <property type="entry name" value="NHR-like_dom_sf"/>
</dbReference>
<dbReference type="Proteomes" id="UP000283509">
    <property type="component" value="Unassembled WGS sequence"/>
</dbReference>
<evidence type="ECO:0000256" key="1">
    <source>
        <dbReference type="ARBA" id="ARBA00022723"/>
    </source>
</evidence>
<dbReference type="PANTHER" id="PTHR24082">
    <property type="entry name" value="NUCLEAR HORMONE RECEPTOR"/>
    <property type="match status" value="1"/>
</dbReference>
<evidence type="ECO:0000256" key="2">
    <source>
        <dbReference type="ARBA" id="ARBA00022771"/>
    </source>
</evidence>
<feature type="compositionally biased region" description="Basic residues" evidence="9">
    <location>
        <begin position="465"/>
        <end position="475"/>
    </location>
</feature>
<dbReference type="STRING" id="6689.A0A3R7MNU6"/>
<protein>
    <recommendedName>
        <fullName evidence="10">Nuclear receptor domain-containing protein</fullName>
    </recommendedName>
</protein>
<feature type="region of interest" description="Disordered" evidence="9">
    <location>
        <begin position="500"/>
        <end position="541"/>
    </location>
</feature>
<sequence>MDANKAGGLVNYVTDNSTRCSAATKDKSRKACGVCGDVAKSMHFGAVCCDSCKAFFRRSVQSSMWETFLCIKDGECEVTQNRRCCQACRFSLCRKIGMDPSLVMSEEDRKLLMSRRLEKKRQQLLEHHRIKQLSLLGSHEPSDDESNQEERATSSGEPSEDMEVKWDSKTDSVENSSSALVKDEVKEEQMEEDELDVAEVGPMVVDQVKVERDYGERMDECRLPREDLERITMLQKLLRRGLTFPEFPQHYYEEGADVMEHLFFVFCKGMGNFFSLIPDFRELQTQDRNMLLKDAVSKAIFIFGAHQFQQDYECWPRKLLSPSCSFPKITMATVEKFLGDEDILFKLKGFMHRFRPFFEDEVLMLLSLLVAVFDQEGPSIPVSTEVAERRDRYLRLLQDYVQQRDATVPLASFMSELWTCFQDVRELVECLKNTSNKEKETPARTSDERAFASSLHDLGGDSRLPPKKAFHKKASKGNGLDSPDVIFLEKVENSYTWEDARSASGTPTENHVPHQDHDYQRPSSFTPETPLERRQTQEAPPILRTKELDIIPLPAGIQPQYRSPRGEGPYTSTRSYREIPPIRGNRSWSLREHVVDSMAFPLSKDVDLIRQPRDFTRKLQPPSHYRSPPPRKPKPWVFTDVPFATGSDEGHFMPNSELPP</sequence>
<dbReference type="InterPro" id="IPR013088">
    <property type="entry name" value="Znf_NHR/GATA"/>
</dbReference>
<dbReference type="GO" id="GO:0000122">
    <property type="term" value="P:negative regulation of transcription by RNA polymerase II"/>
    <property type="evidence" value="ECO:0007669"/>
    <property type="project" value="TreeGrafter"/>
</dbReference>
<feature type="compositionally biased region" description="Basic and acidic residues" evidence="9">
    <location>
        <begin position="511"/>
        <end position="520"/>
    </location>
</feature>
<keyword evidence="1" id="KW-0479">Metal-binding</keyword>
<evidence type="ECO:0000256" key="3">
    <source>
        <dbReference type="ARBA" id="ARBA00022833"/>
    </source>
</evidence>
<dbReference type="GO" id="GO:0045944">
    <property type="term" value="P:positive regulation of transcription by RNA polymerase II"/>
    <property type="evidence" value="ECO:0007669"/>
    <property type="project" value="TreeGrafter"/>
</dbReference>
<feature type="region of interest" description="Disordered" evidence="9">
    <location>
        <begin position="135"/>
        <end position="194"/>
    </location>
</feature>